<dbReference type="EMBL" id="LR778301">
    <property type="protein sequence ID" value="CAB1369323.1"/>
    <property type="molecule type" value="Genomic_DNA"/>
</dbReference>
<evidence type="ECO:0000313" key="1">
    <source>
        <dbReference type="EMBL" id="CAB1369323.1"/>
    </source>
</evidence>
<organism evidence="1 2">
    <name type="scientific">Denitratisoma oestradiolicum</name>
    <dbReference type="NCBI Taxonomy" id="311182"/>
    <lineage>
        <taxon>Bacteria</taxon>
        <taxon>Pseudomonadati</taxon>
        <taxon>Pseudomonadota</taxon>
        <taxon>Betaproteobacteria</taxon>
        <taxon>Nitrosomonadales</taxon>
        <taxon>Sterolibacteriaceae</taxon>
        <taxon>Denitratisoma</taxon>
    </lineage>
</organism>
<dbReference type="OrthoDB" id="9935934at2"/>
<reference evidence="1 2" key="1">
    <citation type="submission" date="2020-03" db="EMBL/GenBank/DDBJ databases">
        <authorList>
            <consortium name="Genoscope - CEA"/>
            <person name="William W."/>
        </authorList>
    </citation>
    <scope>NUCLEOTIDE SEQUENCE [LARGE SCALE GENOMIC DNA]</scope>
    <source>
        <strain evidence="2">DSM 16959</strain>
    </source>
</reference>
<keyword evidence="2" id="KW-1185">Reference proteome</keyword>
<evidence type="ECO:0000313" key="2">
    <source>
        <dbReference type="Proteomes" id="UP000515733"/>
    </source>
</evidence>
<proteinExistence type="predicted"/>
<dbReference type="AlphaFoldDB" id="A0A6S6Y1Y9"/>
<gene>
    <name evidence="1" type="ORF">DENOEST_2158</name>
</gene>
<dbReference type="Proteomes" id="UP000515733">
    <property type="component" value="Chromosome"/>
</dbReference>
<protein>
    <submittedName>
        <fullName evidence="1">Uncharacterized protein</fullName>
    </submittedName>
</protein>
<dbReference type="RefSeq" id="WP_145770871.1">
    <property type="nucleotide sequence ID" value="NZ_LR778301.1"/>
</dbReference>
<dbReference type="KEGG" id="doe:DENOEST_2158"/>
<accession>A0A6S6Y1Y9</accession>
<sequence length="413" mass="46764">MAFLMGNHHHFKQFLALGRRLLGGIRTKLPAEYSSSVLCLIRAGACRSAAPGQIECDMWSQTSAMQNSGSEISSGSRPFLKSTTYECHDCKRPFVPEMQVANGLKSALGGSDGFATWKRLASGRQRMSADQLRKVTAWALARGWLTYFEAAIAVQQANMQACPSPVQMDDFSWSFREVINDWKQRRPSRARDTLPPRFTSSTLRYIRKIACMRSAPETIECEKWSQTDPCPPDSPGLYFRGGQKGPFVVTAGYVCDRCKQPRVTSEHLFRQLGLAADKEDFSDRTWRRYINADQPMPVDQFRRVIANAYVVGWLGPWQALSIWWNIDQLVATKASLLAVTRRASERKDFEAGQKLGVSEIEIKDELAKQLRILQHETTHGFHQRLKDETLPPELRQLFEEAILEARAGTRPTC</sequence>
<name>A0A6S6Y1Y9_9PROT</name>